<name>A0A1G6S3Q2_9RHOB</name>
<protein>
    <recommendedName>
        <fullName evidence="1">Winged helix domain-containing protein</fullName>
    </recommendedName>
</protein>
<evidence type="ECO:0000313" key="3">
    <source>
        <dbReference type="Proteomes" id="UP000199628"/>
    </source>
</evidence>
<sequence>MADKTDWGDAPFTIFLDTSETLAITVSGRDRWALECLIASGEQGCTPIDTPGPRWSGYVHNLRKLGVPIETVTEPHGGPFKGTHARYVLKCRVEPASGSEAA</sequence>
<dbReference type="AlphaFoldDB" id="A0A1G6S3Q2"/>
<feature type="domain" description="Winged helix" evidence="1">
    <location>
        <begin position="24"/>
        <end position="97"/>
    </location>
</feature>
<accession>A0A1G6S3Q2</accession>
<dbReference type="EMBL" id="FMZV01000005">
    <property type="protein sequence ID" value="SDD11540.1"/>
    <property type="molecule type" value="Genomic_DNA"/>
</dbReference>
<proteinExistence type="predicted"/>
<gene>
    <name evidence="2" type="ORF">SAMN04488239_105167</name>
</gene>
<dbReference type="STRING" id="639004.SAMN04488239_105167"/>
<dbReference type="InterPro" id="IPR054382">
    <property type="entry name" value="wHTH_alphaproteobact"/>
</dbReference>
<reference evidence="3" key="1">
    <citation type="submission" date="2016-10" db="EMBL/GenBank/DDBJ databases">
        <authorList>
            <person name="Varghese N."/>
            <person name="Submissions S."/>
        </authorList>
    </citation>
    <scope>NUCLEOTIDE SEQUENCE [LARGE SCALE GENOMIC DNA]</scope>
    <source>
        <strain evidence="3">CGMCC 1.9108</strain>
    </source>
</reference>
<evidence type="ECO:0000259" key="1">
    <source>
        <dbReference type="Pfam" id="PF22324"/>
    </source>
</evidence>
<dbReference type="Proteomes" id="UP000199628">
    <property type="component" value="Unassembled WGS sequence"/>
</dbReference>
<dbReference type="OrthoDB" id="7211172at2"/>
<dbReference type="Pfam" id="PF22324">
    <property type="entry name" value="HTH_91"/>
    <property type="match status" value="1"/>
</dbReference>
<organism evidence="2 3">
    <name type="scientific">Ruegeria marina</name>
    <dbReference type="NCBI Taxonomy" id="639004"/>
    <lineage>
        <taxon>Bacteria</taxon>
        <taxon>Pseudomonadati</taxon>
        <taxon>Pseudomonadota</taxon>
        <taxon>Alphaproteobacteria</taxon>
        <taxon>Rhodobacterales</taxon>
        <taxon>Roseobacteraceae</taxon>
        <taxon>Ruegeria</taxon>
    </lineage>
</organism>
<dbReference type="RefSeq" id="WP_093030011.1">
    <property type="nucleotide sequence ID" value="NZ_FMZV01000005.1"/>
</dbReference>
<evidence type="ECO:0000313" key="2">
    <source>
        <dbReference type="EMBL" id="SDD11540.1"/>
    </source>
</evidence>
<keyword evidence="3" id="KW-1185">Reference proteome</keyword>